<dbReference type="GO" id="GO:0005829">
    <property type="term" value="C:cytosol"/>
    <property type="evidence" value="ECO:0007669"/>
    <property type="project" value="TreeGrafter"/>
</dbReference>
<dbReference type="GO" id="GO:0002949">
    <property type="term" value="P:tRNA threonylcarbamoyladenosine modification"/>
    <property type="evidence" value="ECO:0007669"/>
    <property type="project" value="TreeGrafter"/>
</dbReference>
<comment type="similarity">
    <text evidence="2 8">Belongs to the CGI121/TPRKB family.</text>
</comment>
<comment type="function">
    <text evidence="7">Component of the EKC/KEOPS complex that is required for the formation of a threonylcarbamoyl group on adenosine at position 37 (t(6)A37) in tRNAs that read codons beginning with adenine. The complex is probably involved in the transfer of the threonylcarbamoyl moiety of threonylcarbamoyl-AMP (TC-AMP) to the N6 group of A37. CGI121 acts as an allosteric effector that regulates the t(6)A activity of the complex. The EKC/KEOPS complex also promotes both telomere uncapping and telomere elongation. The complex is required for efficient recruitment of transcriptional coactivators. CGI121 is not required for tRNA modification.</text>
</comment>
<dbReference type="GO" id="GO:0000408">
    <property type="term" value="C:EKC/KEOPS complex"/>
    <property type="evidence" value="ECO:0007669"/>
    <property type="project" value="TreeGrafter"/>
</dbReference>
<dbReference type="PANTHER" id="PTHR15840">
    <property type="entry name" value="CGI-121 FAMILY MEMBER"/>
    <property type="match status" value="1"/>
</dbReference>
<dbReference type="AlphaFoldDB" id="A0A084AH47"/>
<dbReference type="InterPro" id="IPR036504">
    <property type="entry name" value="CGI121/TPRKB_sf"/>
</dbReference>
<keyword evidence="5" id="KW-0819">tRNA processing</keyword>
<evidence type="ECO:0000256" key="5">
    <source>
        <dbReference type="ARBA" id="ARBA00022694"/>
    </source>
</evidence>
<dbReference type="Proteomes" id="UP000028045">
    <property type="component" value="Unassembled WGS sequence"/>
</dbReference>
<evidence type="ECO:0000256" key="2">
    <source>
        <dbReference type="ARBA" id="ARBA00005546"/>
    </source>
</evidence>
<keyword evidence="6 8" id="KW-0539">Nucleus</keyword>
<dbReference type="Pfam" id="PF08617">
    <property type="entry name" value="CGI-121"/>
    <property type="match status" value="1"/>
</dbReference>
<dbReference type="HOGENOM" id="CLU_065847_1_0_1"/>
<dbReference type="OrthoDB" id="329139at2759"/>
<evidence type="ECO:0000313" key="9">
    <source>
        <dbReference type="EMBL" id="KEY64626.1"/>
    </source>
</evidence>
<evidence type="ECO:0000256" key="6">
    <source>
        <dbReference type="ARBA" id="ARBA00023242"/>
    </source>
</evidence>
<evidence type="ECO:0000256" key="1">
    <source>
        <dbReference type="ARBA" id="ARBA00004123"/>
    </source>
</evidence>
<keyword evidence="10" id="KW-1185">Reference proteome</keyword>
<sequence>MLLETLHLEHLPATYTVHLALFCAVQNAAHLHQQLLDRNAQFEYAFVDASIVLSRRQLLSAVFKAASNSASGTLKTPNVHSEIVASLSSSNNIADAYRRYGISPTTKDLLVVKVVIAEDAQNTVLTGEDVWNHLDQAVDGTAVPVSDENLATVTDLPKVRKYYKLNGLNWLDRQDDDGVKRQEMEMLILSSMAIRGV</sequence>
<reference evidence="9 10" key="1">
    <citation type="journal article" date="2014" name="BMC Genomics">
        <title>Comparative genome sequencing reveals chemotype-specific gene clusters in the toxigenic black mold Stachybotrys.</title>
        <authorList>
            <person name="Semeiks J."/>
            <person name="Borek D."/>
            <person name="Otwinowski Z."/>
            <person name="Grishin N.V."/>
        </authorList>
    </citation>
    <scope>NUCLEOTIDE SEQUENCE [LARGE SCALE GENOMIC DNA]</scope>
    <source>
        <strain evidence="10">CBS 109288 / IBT 7711</strain>
    </source>
</reference>
<evidence type="ECO:0000256" key="3">
    <source>
        <dbReference type="ARBA" id="ARBA00015316"/>
    </source>
</evidence>
<evidence type="ECO:0000256" key="8">
    <source>
        <dbReference type="RuleBase" id="RU004398"/>
    </source>
</evidence>
<dbReference type="InterPro" id="IPR013926">
    <property type="entry name" value="CGI121/TPRKB"/>
</dbReference>
<organism evidence="9 10">
    <name type="scientific">Stachybotrys chartarum (strain CBS 109288 / IBT 7711)</name>
    <name type="common">Toxic black mold</name>
    <name type="synonym">Stilbospora chartarum</name>
    <dbReference type="NCBI Taxonomy" id="1280523"/>
    <lineage>
        <taxon>Eukaryota</taxon>
        <taxon>Fungi</taxon>
        <taxon>Dikarya</taxon>
        <taxon>Ascomycota</taxon>
        <taxon>Pezizomycotina</taxon>
        <taxon>Sordariomycetes</taxon>
        <taxon>Hypocreomycetidae</taxon>
        <taxon>Hypocreales</taxon>
        <taxon>Stachybotryaceae</taxon>
        <taxon>Stachybotrys</taxon>
    </lineage>
</organism>
<accession>A0A084AH47</accession>
<dbReference type="SUPFAM" id="SSF143870">
    <property type="entry name" value="PF0523-like"/>
    <property type="match status" value="1"/>
</dbReference>
<evidence type="ECO:0000313" key="10">
    <source>
        <dbReference type="Proteomes" id="UP000028045"/>
    </source>
</evidence>
<dbReference type="EMBL" id="KL648731">
    <property type="protein sequence ID" value="KEY64626.1"/>
    <property type="molecule type" value="Genomic_DNA"/>
</dbReference>
<dbReference type="PANTHER" id="PTHR15840:SF10">
    <property type="entry name" value="EKC_KEOPS COMPLEX SUBUNIT TPRKB"/>
    <property type="match status" value="1"/>
</dbReference>
<evidence type="ECO:0000256" key="7">
    <source>
        <dbReference type="ARBA" id="ARBA00025043"/>
    </source>
</evidence>
<dbReference type="GO" id="GO:0005634">
    <property type="term" value="C:nucleus"/>
    <property type="evidence" value="ECO:0007669"/>
    <property type="project" value="UniProtKB-SubCell"/>
</dbReference>
<gene>
    <name evidence="9" type="ORF">S7711_02830</name>
</gene>
<evidence type="ECO:0000256" key="4">
    <source>
        <dbReference type="ARBA" id="ARBA00016009"/>
    </source>
</evidence>
<dbReference type="Gene3D" id="3.30.2380.10">
    <property type="entry name" value="CGI121/TPRKB"/>
    <property type="match status" value="1"/>
</dbReference>
<comment type="subcellular location">
    <subcellularLocation>
        <location evidence="1">Nucleus</location>
    </subcellularLocation>
</comment>
<name>A0A084AH47_STACB</name>
<protein>
    <recommendedName>
        <fullName evidence="4">EKC/KEOPS complex subunit CGI121</fullName>
    </recommendedName>
    <alternativeName>
        <fullName evidence="3">EKC/KEOPS complex subunit cgi121</fullName>
    </alternativeName>
</protein>
<proteinExistence type="inferred from homology"/>